<dbReference type="RefSeq" id="WP_008738946.1">
    <property type="nucleotide sequence ID" value="NZ_CP004387.1"/>
</dbReference>
<dbReference type="Gene3D" id="3.40.190.150">
    <property type="entry name" value="Bordetella uptake gene, domain 1"/>
    <property type="match status" value="1"/>
</dbReference>
<dbReference type="InterPro" id="IPR005064">
    <property type="entry name" value="BUG"/>
</dbReference>
<dbReference type="STRING" id="391936.S7S_06655"/>
<evidence type="ECO:0000313" key="2">
    <source>
        <dbReference type="EMBL" id="AJD47747.1"/>
    </source>
</evidence>
<reference evidence="2 3" key="1">
    <citation type="journal article" date="2012" name="J. Bacteriol.">
        <title>Genome sequence of an alkane-degrading bacterium, Alcanivorax pacificus type strain W11-5, isolated from deep sea sediment.</title>
        <authorList>
            <person name="Lai Q."/>
            <person name="Shao Z."/>
        </authorList>
    </citation>
    <scope>NUCLEOTIDE SEQUENCE [LARGE SCALE GENOMIC DNA]</scope>
    <source>
        <strain evidence="2 3">W11-5</strain>
    </source>
</reference>
<protein>
    <submittedName>
        <fullName evidence="2">Uncharacterized protein</fullName>
    </submittedName>
</protein>
<dbReference type="SUPFAM" id="SSF53850">
    <property type="entry name" value="Periplasmic binding protein-like II"/>
    <property type="match status" value="1"/>
</dbReference>
<gene>
    <name evidence="2" type="ORF">S7S_06655</name>
</gene>
<dbReference type="HOGENOM" id="CLU_045683_0_0_6"/>
<dbReference type="AlphaFoldDB" id="A0A0B4XN61"/>
<evidence type="ECO:0000313" key="3">
    <source>
        <dbReference type="Proteomes" id="UP000006764"/>
    </source>
</evidence>
<comment type="similarity">
    <text evidence="1">Belongs to the UPF0065 (bug) family.</text>
</comment>
<dbReference type="CDD" id="cd13578">
    <property type="entry name" value="PBP2_Bug27"/>
    <property type="match status" value="1"/>
</dbReference>
<dbReference type="Proteomes" id="UP000006764">
    <property type="component" value="Chromosome"/>
</dbReference>
<dbReference type="InterPro" id="IPR042100">
    <property type="entry name" value="Bug_dom1"/>
</dbReference>
<dbReference type="EMBL" id="CP004387">
    <property type="protein sequence ID" value="AJD47747.1"/>
    <property type="molecule type" value="Genomic_DNA"/>
</dbReference>
<organism evidence="2 3">
    <name type="scientific">Isoalcanivorax pacificus W11-5</name>
    <dbReference type="NCBI Taxonomy" id="391936"/>
    <lineage>
        <taxon>Bacteria</taxon>
        <taxon>Pseudomonadati</taxon>
        <taxon>Pseudomonadota</taxon>
        <taxon>Gammaproteobacteria</taxon>
        <taxon>Oceanospirillales</taxon>
        <taxon>Alcanivoracaceae</taxon>
        <taxon>Isoalcanivorax</taxon>
    </lineage>
</organism>
<sequence length="325" mass="35006">MILRSLNRFFAGLMAVTLLGLSGQTLAEYPERTIRIVVPYPAGGATDTLARQIAQGLSDAWGESVIVDNRPGASGITGANIVARGRKDGYTLLMGITAMTQLPALYATLPFDVDDDFEPLNEVARSQNLLVVPKSMNVTTFEEFVARVKAEPGQHSYGSYGNGTSAHIHGELLKQQTGLDLVHVPYRGSAPLMTDVLGERLSLGIVDAGSIRPHMDSDRFNVIAVSGVERSDLVPEVPTLKELGLTGFEPYGWFGMFAPSGVPDDILDTLSAEIARIIATEEMADVIRGFGLRPVGSDRDGFADTVDSDLKVWTSVIRQTGIKIE</sequence>
<dbReference type="Pfam" id="PF03401">
    <property type="entry name" value="TctC"/>
    <property type="match status" value="1"/>
</dbReference>
<keyword evidence="3" id="KW-1185">Reference proteome</keyword>
<name>A0A0B4XN61_9GAMM</name>
<dbReference type="PIRSF" id="PIRSF017082">
    <property type="entry name" value="YflP"/>
    <property type="match status" value="1"/>
</dbReference>
<accession>A0A0B4XN61</accession>
<dbReference type="Gene3D" id="3.40.190.10">
    <property type="entry name" value="Periplasmic binding protein-like II"/>
    <property type="match status" value="1"/>
</dbReference>
<proteinExistence type="inferred from homology"/>
<dbReference type="PANTHER" id="PTHR42928:SF5">
    <property type="entry name" value="BLR1237 PROTEIN"/>
    <property type="match status" value="1"/>
</dbReference>
<dbReference type="KEGG" id="apac:S7S_06655"/>
<evidence type="ECO:0000256" key="1">
    <source>
        <dbReference type="ARBA" id="ARBA00006987"/>
    </source>
</evidence>
<dbReference type="PANTHER" id="PTHR42928">
    <property type="entry name" value="TRICARBOXYLATE-BINDING PROTEIN"/>
    <property type="match status" value="1"/>
</dbReference>